<sequence length="486" mass="52000">MLVAPLQSSSPLDKVNGQASDKPLANKRIRKPTEKALAYKDSVDGKSPKPKKCRKKSPPKVPLVSQPFNLVQPTLPCTFILTPSGLMPISGTGFQMTHQSLPVASTIFINQQVPLSLNAVPYAFNPCSTTIISSTAPRMTIPVDNLHVTKPVMQSVATSGPQLSAESPVALKGPERVISTPLLPHSGPLQTLVLTVPPDSQSAFSPQRALDVALPNSPNPAIQSVATSGPQLIAVSPVALKGPERVISTPLLPHSGPLQTSVLTVPPDSQSAFSPQRALDVALPNSPNPAIQSGKPRKMSFDPKLMFKEVPGEVGMWFRGKNGVTLPELDVTLPYLPPFVSNLTTLSALLKHKPMLAANAKLVLTPEEKNQSEEDQIAAVRSHVAERFSHNPGYLLLKARFLSCFTMPAFLATIDTVQRLELSSEDYSGEEELLSNCPLPEGDTGCEELPALQAPLLSTDGTGAPATSFSGMITRNRSLYINKESH</sequence>
<feature type="compositionally biased region" description="Polar residues" evidence="1">
    <location>
        <begin position="1"/>
        <end position="11"/>
    </location>
</feature>
<reference evidence="2 3" key="1">
    <citation type="submission" date="2024-06" db="EMBL/GenBank/DDBJ databases">
        <authorList>
            <person name="Pan Q."/>
            <person name="Wen M."/>
            <person name="Jouanno E."/>
            <person name="Zahm M."/>
            <person name="Klopp C."/>
            <person name="Cabau C."/>
            <person name="Louis A."/>
            <person name="Berthelot C."/>
            <person name="Parey E."/>
            <person name="Roest Crollius H."/>
            <person name="Montfort J."/>
            <person name="Robinson-Rechavi M."/>
            <person name="Bouchez O."/>
            <person name="Lampietro C."/>
            <person name="Lopez Roques C."/>
            <person name="Donnadieu C."/>
            <person name="Postlethwait J."/>
            <person name="Bobe J."/>
            <person name="Verreycken H."/>
            <person name="Guiguen Y."/>
        </authorList>
    </citation>
    <scope>NUCLEOTIDE SEQUENCE [LARGE SCALE GENOMIC DNA]</scope>
    <source>
        <strain evidence="2">Up_M1</strain>
        <tissue evidence="2">Testis</tissue>
    </source>
</reference>
<dbReference type="AlphaFoldDB" id="A0ABD0X915"/>
<keyword evidence="3" id="KW-1185">Reference proteome</keyword>
<feature type="region of interest" description="Disordered" evidence="1">
    <location>
        <begin position="1"/>
        <end position="61"/>
    </location>
</feature>
<organism evidence="2 3">
    <name type="scientific">Umbra pygmaea</name>
    <name type="common">Eastern mudminnow</name>
    <dbReference type="NCBI Taxonomy" id="75934"/>
    <lineage>
        <taxon>Eukaryota</taxon>
        <taxon>Metazoa</taxon>
        <taxon>Chordata</taxon>
        <taxon>Craniata</taxon>
        <taxon>Vertebrata</taxon>
        <taxon>Euteleostomi</taxon>
        <taxon>Actinopterygii</taxon>
        <taxon>Neopterygii</taxon>
        <taxon>Teleostei</taxon>
        <taxon>Protacanthopterygii</taxon>
        <taxon>Esociformes</taxon>
        <taxon>Umbridae</taxon>
        <taxon>Umbra</taxon>
    </lineage>
</organism>
<comment type="caution">
    <text evidence="2">The sequence shown here is derived from an EMBL/GenBank/DDBJ whole genome shotgun (WGS) entry which is preliminary data.</text>
</comment>
<dbReference type="Proteomes" id="UP001557470">
    <property type="component" value="Unassembled WGS sequence"/>
</dbReference>
<feature type="compositionally biased region" description="Basic residues" evidence="1">
    <location>
        <begin position="48"/>
        <end position="58"/>
    </location>
</feature>
<evidence type="ECO:0000256" key="1">
    <source>
        <dbReference type="SAM" id="MobiDB-lite"/>
    </source>
</evidence>
<feature type="compositionally biased region" description="Basic and acidic residues" evidence="1">
    <location>
        <begin position="31"/>
        <end position="47"/>
    </location>
</feature>
<protein>
    <submittedName>
        <fullName evidence="2">Uncharacterized protein</fullName>
    </submittedName>
</protein>
<gene>
    <name evidence="2" type="ORF">UPYG_G00188760</name>
</gene>
<dbReference type="EMBL" id="JAGEUA010000005">
    <property type="protein sequence ID" value="KAL0979726.1"/>
    <property type="molecule type" value="Genomic_DNA"/>
</dbReference>
<proteinExistence type="predicted"/>
<accession>A0ABD0X915</accession>
<evidence type="ECO:0000313" key="3">
    <source>
        <dbReference type="Proteomes" id="UP001557470"/>
    </source>
</evidence>
<evidence type="ECO:0000313" key="2">
    <source>
        <dbReference type="EMBL" id="KAL0979726.1"/>
    </source>
</evidence>
<name>A0ABD0X915_UMBPY</name>